<dbReference type="AlphaFoldDB" id="A0A8J4XCT9"/>
<dbReference type="Proteomes" id="UP000727407">
    <property type="component" value="Unassembled WGS sequence"/>
</dbReference>
<evidence type="ECO:0000313" key="1">
    <source>
        <dbReference type="EMBL" id="KAF5902928.1"/>
    </source>
</evidence>
<dbReference type="OrthoDB" id="8883659at2759"/>
<name>A0A8J4XCT9_CLAMG</name>
<sequence>MFRVVKKFKQEHTGHDRNGDVFIVQRDKKVHDAGVYSDGQIVQLKRTFFNNTEIGKVNVDGFTGGNRFAIYRKVSGIPRSFKENVEEAMSRRLEKNFSEYNCIEFVLELLEIYLQPTESDCKKISSGAKPKGFNVVKGFSDEYSGNAKLGDLFIVQSGIFVFEAYYAGVCCRENGPEIIQFTCKSRFVCVCIQ</sequence>
<proteinExistence type="predicted"/>
<gene>
    <name evidence="1" type="ORF">DAT39_007372</name>
</gene>
<reference evidence="1" key="1">
    <citation type="submission" date="2020-07" db="EMBL/GenBank/DDBJ databases">
        <title>Clarias magur genome sequencing, assembly and annotation.</title>
        <authorList>
            <person name="Kushwaha B."/>
            <person name="Kumar R."/>
            <person name="Das P."/>
            <person name="Joshi C.G."/>
            <person name="Kumar D."/>
            <person name="Nagpure N.S."/>
            <person name="Pandey M."/>
            <person name="Agarwal S."/>
            <person name="Srivastava S."/>
            <person name="Singh M."/>
            <person name="Sahoo L."/>
            <person name="Jayasankar P."/>
            <person name="Meher P.K."/>
            <person name="Koringa P.G."/>
            <person name="Iquebal M.A."/>
            <person name="Das S.P."/>
            <person name="Bit A."/>
            <person name="Patnaik S."/>
            <person name="Patel N."/>
            <person name="Shah T.M."/>
            <person name="Hinsu A."/>
            <person name="Jena J.K."/>
        </authorList>
    </citation>
    <scope>NUCLEOTIDE SEQUENCE</scope>
    <source>
        <strain evidence="1">CIFAMagur01</strain>
        <tissue evidence="1">Testis</tissue>
    </source>
</reference>
<organism evidence="1 2">
    <name type="scientific">Clarias magur</name>
    <name type="common">Asian catfish</name>
    <name type="synonym">Macropteronotus magur</name>
    <dbReference type="NCBI Taxonomy" id="1594786"/>
    <lineage>
        <taxon>Eukaryota</taxon>
        <taxon>Metazoa</taxon>
        <taxon>Chordata</taxon>
        <taxon>Craniata</taxon>
        <taxon>Vertebrata</taxon>
        <taxon>Euteleostomi</taxon>
        <taxon>Actinopterygii</taxon>
        <taxon>Neopterygii</taxon>
        <taxon>Teleostei</taxon>
        <taxon>Ostariophysi</taxon>
        <taxon>Siluriformes</taxon>
        <taxon>Clariidae</taxon>
        <taxon>Clarias</taxon>
    </lineage>
</organism>
<accession>A0A8J4XCT9</accession>
<evidence type="ECO:0000313" key="2">
    <source>
        <dbReference type="Proteomes" id="UP000727407"/>
    </source>
</evidence>
<keyword evidence="2" id="KW-1185">Reference proteome</keyword>
<comment type="caution">
    <text evidence="1">The sequence shown here is derived from an EMBL/GenBank/DDBJ whole genome shotgun (WGS) entry which is preliminary data.</text>
</comment>
<dbReference type="EMBL" id="QNUK01000083">
    <property type="protein sequence ID" value="KAF5902928.1"/>
    <property type="molecule type" value="Genomic_DNA"/>
</dbReference>
<protein>
    <submittedName>
        <fullName evidence="1">Uncharacterized protein</fullName>
    </submittedName>
</protein>